<dbReference type="GO" id="GO:0008270">
    <property type="term" value="F:zinc ion binding"/>
    <property type="evidence" value="ECO:0007669"/>
    <property type="project" value="InterPro"/>
</dbReference>
<feature type="compositionally biased region" description="Low complexity" evidence="2">
    <location>
        <begin position="268"/>
        <end position="280"/>
    </location>
</feature>
<reference evidence="4" key="1">
    <citation type="journal article" date="2021" name="Nat. Commun.">
        <title>Genetic determinants of endophytism in the Arabidopsis root mycobiome.</title>
        <authorList>
            <person name="Mesny F."/>
            <person name="Miyauchi S."/>
            <person name="Thiergart T."/>
            <person name="Pickel B."/>
            <person name="Atanasova L."/>
            <person name="Karlsson M."/>
            <person name="Huettel B."/>
            <person name="Barry K.W."/>
            <person name="Haridas S."/>
            <person name="Chen C."/>
            <person name="Bauer D."/>
            <person name="Andreopoulos W."/>
            <person name="Pangilinan J."/>
            <person name="LaButti K."/>
            <person name="Riley R."/>
            <person name="Lipzen A."/>
            <person name="Clum A."/>
            <person name="Drula E."/>
            <person name="Henrissat B."/>
            <person name="Kohler A."/>
            <person name="Grigoriev I.V."/>
            <person name="Martin F.M."/>
            <person name="Hacquard S."/>
        </authorList>
    </citation>
    <scope>NUCLEOTIDE SEQUENCE</scope>
    <source>
        <strain evidence="4">MPI-CAGE-AT-0147</strain>
    </source>
</reference>
<dbReference type="SUPFAM" id="SSF57701">
    <property type="entry name" value="Zn2/Cys6 DNA-binding domain"/>
    <property type="match status" value="1"/>
</dbReference>
<dbReference type="SMART" id="SM00066">
    <property type="entry name" value="GAL4"/>
    <property type="match status" value="1"/>
</dbReference>
<proteinExistence type="predicted"/>
<dbReference type="PANTHER" id="PTHR37534:SF49">
    <property type="entry name" value="LYSINE BIOSYNTHESIS REGULATORY PROTEIN LYS14"/>
    <property type="match status" value="1"/>
</dbReference>
<feature type="compositionally biased region" description="Low complexity" evidence="2">
    <location>
        <begin position="126"/>
        <end position="157"/>
    </location>
</feature>
<evidence type="ECO:0000256" key="2">
    <source>
        <dbReference type="SAM" id="MobiDB-lite"/>
    </source>
</evidence>
<dbReference type="PROSITE" id="PS50048">
    <property type="entry name" value="ZN2_CY6_FUNGAL_2"/>
    <property type="match status" value="1"/>
</dbReference>
<accession>A0A9P9IWI7</accession>
<dbReference type="InterPro" id="IPR036864">
    <property type="entry name" value="Zn2-C6_fun-type_DNA-bd_sf"/>
</dbReference>
<evidence type="ECO:0000313" key="5">
    <source>
        <dbReference type="Proteomes" id="UP000738349"/>
    </source>
</evidence>
<dbReference type="GO" id="GO:0000981">
    <property type="term" value="F:DNA-binding transcription factor activity, RNA polymerase II-specific"/>
    <property type="evidence" value="ECO:0007669"/>
    <property type="project" value="InterPro"/>
</dbReference>
<comment type="caution">
    <text evidence="4">The sequence shown here is derived from an EMBL/GenBank/DDBJ whole genome shotgun (WGS) entry which is preliminary data.</text>
</comment>
<organism evidence="4 5">
    <name type="scientific">Dactylonectria macrodidyma</name>
    <dbReference type="NCBI Taxonomy" id="307937"/>
    <lineage>
        <taxon>Eukaryota</taxon>
        <taxon>Fungi</taxon>
        <taxon>Dikarya</taxon>
        <taxon>Ascomycota</taxon>
        <taxon>Pezizomycotina</taxon>
        <taxon>Sordariomycetes</taxon>
        <taxon>Hypocreomycetidae</taxon>
        <taxon>Hypocreales</taxon>
        <taxon>Nectriaceae</taxon>
        <taxon>Dactylonectria</taxon>
    </lineage>
</organism>
<keyword evidence="1" id="KW-0539">Nucleus</keyword>
<feature type="compositionally biased region" description="Polar residues" evidence="2">
    <location>
        <begin position="205"/>
        <end position="214"/>
    </location>
</feature>
<dbReference type="Proteomes" id="UP000738349">
    <property type="component" value="Unassembled WGS sequence"/>
</dbReference>
<name>A0A9P9IWI7_9HYPO</name>
<feature type="region of interest" description="Disordered" evidence="2">
    <location>
        <begin position="83"/>
        <end position="219"/>
    </location>
</feature>
<feature type="domain" description="Zn(2)-C6 fungal-type" evidence="3">
    <location>
        <begin position="22"/>
        <end position="52"/>
    </location>
</feature>
<dbReference type="PANTHER" id="PTHR37534">
    <property type="entry name" value="TRANSCRIPTIONAL ACTIVATOR PROTEIN UGA3"/>
    <property type="match status" value="1"/>
</dbReference>
<feature type="region of interest" description="Disordered" evidence="2">
    <location>
        <begin position="261"/>
        <end position="302"/>
    </location>
</feature>
<dbReference type="GO" id="GO:0005634">
    <property type="term" value="C:nucleus"/>
    <property type="evidence" value="ECO:0007669"/>
    <property type="project" value="TreeGrafter"/>
</dbReference>
<sequence length="872" mass="97147">MEANPADDSVKPRRRIFRTRTGCHTCRRRHLKCTEEKPKCQPCARRGLSCDYGTQFVFRDDTAVISKKVISIEQAKQADIREQDLSRKRRRRANTARNEDGYASALNFSPASNSPPRSIPSPSVVPSPSIHSPSPSVTSTSPSPAGLLPPSRPSPSLRMRRDDSDISSQPSITHLAHRDTFAYQTHKRTHHADQTPRCPRLGRGHQTSTASGNRTGDGVLGQDTSALVHITTTNLHHAEYAGLNLDPVNTSERHVRPHLSDCDVLNISSPQESSSTSPRPRAIDPKDRSPFPTPPEIPHHLASNWELGLGGSACSPGNLTASTDPIRPISIESGHHYSFSVPGAVTIPGSTANDNAFASSTSATEADFWDDPDRQAQHLAYWRRHISHRLPPVFTSISDLIERHEAVKFAVLGLSASQSAPIQDFSRYRQGGNFSSSPDLREGFAYYSRTLESFAMRGLSGVQRLDQCARLVVVLLCSYFELAFGTVHGAICHCQQADELVRVDYDNIVQSAFGVRLILAWTALRAQLSADCVPFRQGPSFATAFAGSLIQKDIDRYIDLTSSHYAFLALRLSNACRHSDLLLLMMIVGPDSTSPLFREWISQISQIHSNLPVDNLTAKSASELFACLDEERQLLDDWYRKLPLNALPVESHLSDDIEGVDDQLLGFKPRPLRFANHESAMNYAYYACAQLYSSKRNLGCKSTRIPSRPVRRDFQESDTAIDSWALLVLRVLAGLDLETCFQDNIFQVGAVWIAERVALRCHSVDALMWIENWLHKAEKLGCHWEGCLPVALSRRFVNMLVAEWHKGRAIRLIYTDHDEFSEKQGLFKTSYKKVRYRAVIHGFAMGSSGPDDTNSPSQEWPFVDMITSDGND</sequence>
<dbReference type="GO" id="GO:0045944">
    <property type="term" value="P:positive regulation of transcription by RNA polymerase II"/>
    <property type="evidence" value="ECO:0007669"/>
    <property type="project" value="TreeGrafter"/>
</dbReference>
<dbReference type="OrthoDB" id="39175at2759"/>
<evidence type="ECO:0000256" key="1">
    <source>
        <dbReference type="ARBA" id="ARBA00023242"/>
    </source>
</evidence>
<dbReference type="GO" id="GO:0000976">
    <property type="term" value="F:transcription cis-regulatory region binding"/>
    <property type="evidence" value="ECO:0007669"/>
    <property type="project" value="TreeGrafter"/>
</dbReference>
<dbReference type="Pfam" id="PF00172">
    <property type="entry name" value="Zn_clus"/>
    <property type="match status" value="1"/>
</dbReference>
<dbReference type="PROSITE" id="PS00463">
    <property type="entry name" value="ZN2_CY6_FUNGAL_1"/>
    <property type="match status" value="1"/>
</dbReference>
<gene>
    <name evidence="4" type="ORF">EDB81DRAFT_858378</name>
</gene>
<protein>
    <recommendedName>
        <fullName evidence="3">Zn(2)-C6 fungal-type domain-containing protein</fullName>
    </recommendedName>
</protein>
<dbReference type="CDD" id="cd00067">
    <property type="entry name" value="GAL4"/>
    <property type="match status" value="1"/>
</dbReference>
<dbReference type="AlphaFoldDB" id="A0A9P9IWI7"/>
<dbReference type="InterPro" id="IPR001138">
    <property type="entry name" value="Zn2Cys6_DnaBD"/>
</dbReference>
<dbReference type="EMBL" id="JAGMUV010000013">
    <property type="protein sequence ID" value="KAH7136262.1"/>
    <property type="molecule type" value="Genomic_DNA"/>
</dbReference>
<evidence type="ECO:0000259" key="3">
    <source>
        <dbReference type="PROSITE" id="PS50048"/>
    </source>
</evidence>
<dbReference type="Gene3D" id="4.10.240.10">
    <property type="entry name" value="Zn(2)-C6 fungal-type DNA-binding domain"/>
    <property type="match status" value="1"/>
</dbReference>
<evidence type="ECO:0000313" key="4">
    <source>
        <dbReference type="EMBL" id="KAH7136262.1"/>
    </source>
</evidence>
<keyword evidence="5" id="KW-1185">Reference proteome</keyword>